<evidence type="ECO:0000313" key="2">
    <source>
        <dbReference type="EMBL" id="EFU21442.1"/>
    </source>
</evidence>
<reference evidence="2 3" key="1">
    <citation type="submission" date="2010-11" db="EMBL/GenBank/DDBJ databases">
        <authorList>
            <person name="Weinstock G."/>
            <person name="Sodergren E."/>
            <person name="Clifton S."/>
            <person name="Fulton L."/>
            <person name="Fulton B."/>
            <person name="Courtney L."/>
            <person name="Fronick C."/>
            <person name="Harrison M."/>
            <person name="Strong C."/>
            <person name="Farmer C."/>
            <person name="Delahaunty K."/>
            <person name="Markovic C."/>
            <person name="Hall O."/>
            <person name="Minx P."/>
            <person name="Tomlinson C."/>
            <person name="Mitreva M."/>
            <person name="Hou S."/>
            <person name="Chen J."/>
            <person name="Wollam A."/>
            <person name="Pepin K.H."/>
            <person name="Johnson M."/>
            <person name="Bhonagiri V."/>
            <person name="Zhang X."/>
            <person name="Suruliraj S."/>
            <person name="Warren W."/>
            <person name="Chinwalla A."/>
            <person name="Mardis E.R."/>
            <person name="Wilson R.K."/>
        </authorList>
    </citation>
    <scope>NUCLEOTIDE SEQUENCE [LARGE SCALE GENOMIC DNA]</scope>
    <source>
        <strain evidence="2 3">F0211</strain>
    </source>
</reference>
<name>E6J404_STRAP</name>
<accession>E6J404</accession>
<keyword evidence="1" id="KW-0472">Membrane</keyword>
<sequence length="239" mass="27327">MIKVYKFVNSKTFTYTWFVISFLLLFLTSWKGYTGFTWLFILTFLDSFSDIWLEHWYSLGISRKLTAYNCLANLLGIIVQLSYGLYGGAVTSMVGFLLLSHKTFLWNDKKDGEISHFKKQEITITTVGIFIGLIVLGILYCTLFKGEQPIWLISLNGLLFVLGTGGRILLINGKTESQLIYVAREFVDLAVLISMISLQITNDSLWIRLSSVLSSMIILFKSNVNWLHYANDKNKQKVI</sequence>
<evidence type="ECO:0008006" key="4">
    <source>
        <dbReference type="Google" id="ProtNLM"/>
    </source>
</evidence>
<dbReference type="AlphaFoldDB" id="E6J404"/>
<organism evidence="2 3">
    <name type="scientific">Streptococcus anginosus F0211</name>
    <dbReference type="NCBI Taxonomy" id="706437"/>
    <lineage>
        <taxon>Bacteria</taxon>
        <taxon>Bacillati</taxon>
        <taxon>Bacillota</taxon>
        <taxon>Bacilli</taxon>
        <taxon>Lactobacillales</taxon>
        <taxon>Streptococcaceae</taxon>
        <taxon>Streptococcus</taxon>
        <taxon>Streptococcus anginosus group</taxon>
    </lineage>
</organism>
<dbReference type="Proteomes" id="UP000002973">
    <property type="component" value="Unassembled WGS sequence"/>
</dbReference>
<proteinExistence type="predicted"/>
<comment type="caution">
    <text evidence="2">The sequence shown here is derived from an EMBL/GenBank/DDBJ whole genome shotgun (WGS) entry which is preliminary data.</text>
</comment>
<feature type="transmembrane region" description="Helical" evidence="1">
    <location>
        <begin position="206"/>
        <end position="227"/>
    </location>
</feature>
<evidence type="ECO:0000313" key="3">
    <source>
        <dbReference type="Proteomes" id="UP000002973"/>
    </source>
</evidence>
<feature type="transmembrane region" description="Helical" evidence="1">
    <location>
        <begin position="127"/>
        <end position="145"/>
    </location>
</feature>
<feature type="transmembrane region" description="Helical" evidence="1">
    <location>
        <begin position="36"/>
        <end position="53"/>
    </location>
</feature>
<evidence type="ECO:0000256" key="1">
    <source>
        <dbReference type="SAM" id="Phobius"/>
    </source>
</evidence>
<feature type="transmembrane region" description="Helical" evidence="1">
    <location>
        <begin position="12"/>
        <end position="30"/>
    </location>
</feature>
<keyword evidence="1" id="KW-1133">Transmembrane helix</keyword>
<dbReference type="EMBL" id="AECT01000063">
    <property type="protein sequence ID" value="EFU21442.1"/>
    <property type="molecule type" value="Genomic_DNA"/>
</dbReference>
<keyword evidence="1" id="KW-0812">Transmembrane</keyword>
<feature type="transmembrane region" description="Helical" evidence="1">
    <location>
        <begin position="151"/>
        <end position="170"/>
    </location>
</feature>
<gene>
    <name evidence="2" type="ORF">HMPREF0813_02007</name>
</gene>
<protein>
    <recommendedName>
        <fullName evidence="4">Nicotinamide mononucleotide transporter PnuC</fullName>
    </recommendedName>
</protein>